<gene>
    <name evidence="2" type="ORF">I553_3401</name>
</gene>
<comment type="caution">
    <text evidence="2">The sequence shown here is derived from an EMBL/GenBank/DDBJ whole genome shotgun (WGS) entry which is preliminary data.</text>
</comment>
<dbReference type="AlphaFoldDB" id="X8BEL3"/>
<name>X8BEL3_MYCXE</name>
<dbReference type="EMBL" id="JAOB01000044">
    <property type="protein sequence ID" value="EUA41510.1"/>
    <property type="molecule type" value="Genomic_DNA"/>
</dbReference>
<dbReference type="PATRIC" id="fig|1299334.3.peg.4839"/>
<proteinExistence type="predicted"/>
<feature type="compositionally biased region" description="Basic residues" evidence="1">
    <location>
        <begin position="66"/>
        <end position="77"/>
    </location>
</feature>
<sequence length="77" mass="8358">MLHRHSAHNEAVARIGWCVAERRIGVITGEVGAARPSPCALRWPPSTAAVTPSSICLTPPSGARHPPPHRRLTRRQP</sequence>
<organism evidence="2">
    <name type="scientific">Mycobacterium xenopi 4042</name>
    <dbReference type="NCBI Taxonomy" id="1299334"/>
    <lineage>
        <taxon>Bacteria</taxon>
        <taxon>Bacillati</taxon>
        <taxon>Actinomycetota</taxon>
        <taxon>Actinomycetes</taxon>
        <taxon>Mycobacteriales</taxon>
        <taxon>Mycobacteriaceae</taxon>
        <taxon>Mycobacterium</taxon>
    </lineage>
</organism>
<evidence type="ECO:0000313" key="2">
    <source>
        <dbReference type="EMBL" id="EUA41510.1"/>
    </source>
</evidence>
<reference evidence="2" key="1">
    <citation type="submission" date="2014-01" db="EMBL/GenBank/DDBJ databases">
        <authorList>
            <person name="Brown-Elliot B."/>
            <person name="Wallace R."/>
            <person name="Lenaerts A."/>
            <person name="Ordway D."/>
            <person name="DeGroote M.A."/>
            <person name="Parker T."/>
            <person name="Sizemore C."/>
            <person name="Tallon L.J."/>
            <person name="Sadzewicz L.K."/>
            <person name="Sengamalay N."/>
            <person name="Fraser C.M."/>
            <person name="Hine E."/>
            <person name="Shefchek K.A."/>
            <person name="Das S.P."/>
            <person name="Tettelin H."/>
        </authorList>
    </citation>
    <scope>NUCLEOTIDE SEQUENCE [LARGE SCALE GENOMIC DNA]</scope>
    <source>
        <strain evidence="2">4042</strain>
    </source>
</reference>
<accession>X8BEL3</accession>
<evidence type="ECO:0000256" key="1">
    <source>
        <dbReference type="SAM" id="MobiDB-lite"/>
    </source>
</evidence>
<protein>
    <submittedName>
        <fullName evidence="2">Putative general secretion pathway domain protein</fullName>
    </submittedName>
</protein>
<feature type="region of interest" description="Disordered" evidence="1">
    <location>
        <begin position="52"/>
        <end position="77"/>
    </location>
</feature>